<dbReference type="PROSITE" id="PS51186">
    <property type="entry name" value="GNAT"/>
    <property type="match status" value="1"/>
</dbReference>
<evidence type="ECO:0000259" key="2">
    <source>
        <dbReference type="PROSITE" id="PS51186"/>
    </source>
</evidence>
<keyword evidence="1" id="KW-0808">Transferase</keyword>
<gene>
    <name evidence="3" type="ORF">QH73_0024800</name>
</gene>
<dbReference type="AlphaFoldDB" id="A0A9X5EDC6"/>
<dbReference type="InterPro" id="IPR000182">
    <property type="entry name" value="GNAT_dom"/>
</dbReference>
<organism evidence="3 4">
    <name type="scientific">Scytonema millei VB511283</name>
    <dbReference type="NCBI Taxonomy" id="1245923"/>
    <lineage>
        <taxon>Bacteria</taxon>
        <taxon>Bacillati</taxon>
        <taxon>Cyanobacteriota</taxon>
        <taxon>Cyanophyceae</taxon>
        <taxon>Nostocales</taxon>
        <taxon>Scytonemataceae</taxon>
        <taxon>Scytonema</taxon>
    </lineage>
</organism>
<dbReference type="RefSeq" id="WP_052289710.1">
    <property type="nucleotide sequence ID" value="NZ_JTJC03000011.1"/>
</dbReference>
<dbReference type="CDD" id="cd04301">
    <property type="entry name" value="NAT_SF"/>
    <property type="match status" value="1"/>
</dbReference>
<accession>A0A9X5EDC6</accession>
<comment type="caution">
    <text evidence="3">The sequence shown here is derived from an EMBL/GenBank/DDBJ whole genome shotgun (WGS) entry which is preliminary data.</text>
</comment>
<dbReference type="Gene3D" id="3.40.630.30">
    <property type="match status" value="1"/>
</dbReference>
<name>A0A9X5EDC6_9CYAN</name>
<dbReference type="OrthoDB" id="9799681at2"/>
<dbReference type="PANTHER" id="PTHR13947">
    <property type="entry name" value="GNAT FAMILY N-ACETYLTRANSFERASE"/>
    <property type="match status" value="1"/>
</dbReference>
<keyword evidence="4" id="KW-1185">Reference proteome</keyword>
<dbReference type="Proteomes" id="UP000031532">
    <property type="component" value="Unassembled WGS sequence"/>
</dbReference>
<evidence type="ECO:0000313" key="4">
    <source>
        <dbReference type="Proteomes" id="UP000031532"/>
    </source>
</evidence>
<dbReference type="Pfam" id="PF13508">
    <property type="entry name" value="Acetyltransf_7"/>
    <property type="match status" value="1"/>
</dbReference>
<dbReference type="EMBL" id="JTJC03000011">
    <property type="protein sequence ID" value="NHC37819.1"/>
    <property type="molecule type" value="Genomic_DNA"/>
</dbReference>
<dbReference type="SUPFAM" id="SSF55729">
    <property type="entry name" value="Acyl-CoA N-acyltransferases (Nat)"/>
    <property type="match status" value="1"/>
</dbReference>
<dbReference type="InterPro" id="IPR050769">
    <property type="entry name" value="NAT_camello-type"/>
</dbReference>
<dbReference type="GO" id="GO:0008080">
    <property type="term" value="F:N-acetyltransferase activity"/>
    <property type="evidence" value="ECO:0007669"/>
    <property type="project" value="InterPro"/>
</dbReference>
<feature type="domain" description="N-acetyltransferase" evidence="2">
    <location>
        <begin position="19"/>
        <end position="178"/>
    </location>
</feature>
<dbReference type="InterPro" id="IPR016181">
    <property type="entry name" value="Acyl_CoA_acyltransferase"/>
</dbReference>
<evidence type="ECO:0000313" key="3">
    <source>
        <dbReference type="EMBL" id="NHC37819.1"/>
    </source>
</evidence>
<protein>
    <submittedName>
        <fullName evidence="3">GNAT family N-acetyltransferase</fullName>
    </submittedName>
</protein>
<sequence length="178" mass="20305">MLESTSPNFSGELSDIQKIQIVTYQSQYQAAIVKLILNIQQQEFGLPITLKDQRDLLDIPSYYQQGNGNFWIALDREKVIGTIAAIDIGNSQLALRKMFVDSKYRGKEIGLGQTLLNSLLNWAQTKDICDIYLGTVGVFRAAHRFYEKNDFIAISRNVLPITFPTMAGDTMFYWLRLK</sequence>
<dbReference type="PANTHER" id="PTHR13947:SF37">
    <property type="entry name" value="LD18367P"/>
    <property type="match status" value="1"/>
</dbReference>
<evidence type="ECO:0000256" key="1">
    <source>
        <dbReference type="ARBA" id="ARBA00022679"/>
    </source>
</evidence>
<reference evidence="3 4" key="1">
    <citation type="journal article" date="2015" name="Genome Announc.">
        <title>Draft Genome Sequence of the Terrestrial Cyanobacterium Scytonema millei VB511283, Isolated from Eastern India.</title>
        <authorList>
            <person name="Sen D."/>
            <person name="Chandrababunaidu M.M."/>
            <person name="Singh D."/>
            <person name="Sanghi N."/>
            <person name="Ghorai A."/>
            <person name="Mishra G.P."/>
            <person name="Madduluri M."/>
            <person name="Adhikary S.P."/>
            <person name="Tripathy S."/>
        </authorList>
    </citation>
    <scope>NUCLEOTIDE SEQUENCE [LARGE SCALE GENOMIC DNA]</scope>
    <source>
        <strain evidence="3 4">VB511283</strain>
    </source>
</reference>
<proteinExistence type="predicted"/>